<feature type="region of interest" description="Disordered" evidence="8">
    <location>
        <begin position="223"/>
        <end position="244"/>
    </location>
</feature>
<feature type="active site" description="Charge relay system" evidence="6">
    <location>
        <position position="277"/>
    </location>
</feature>
<dbReference type="InterPro" id="IPR022398">
    <property type="entry name" value="Peptidase_S8_His-AS"/>
</dbReference>
<evidence type="ECO:0000259" key="11">
    <source>
        <dbReference type="Pfam" id="PF00082"/>
    </source>
</evidence>
<feature type="active site" description="Charge relay system" evidence="6">
    <location>
        <position position="343"/>
    </location>
</feature>
<dbReference type="PROSITE" id="PS00137">
    <property type="entry name" value="SUBTILASE_HIS"/>
    <property type="match status" value="1"/>
</dbReference>
<dbReference type="Pfam" id="PF00082">
    <property type="entry name" value="Peptidase_S8"/>
    <property type="match status" value="1"/>
</dbReference>
<evidence type="ECO:0000313" key="15">
    <source>
        <dbReference type="EMBL" id="MFC1849461.1"/>
    </source>
</evidence>
<keyword evidence="4 6" id="KW-0378">Hydrolase</keyword>
<feature type="transmembrane region" description="Helical" evidence="9">
    <location>
        <begin position="168"/>
        <end position="191"/>
    </location>
</feature>
<evidence type="ECO:0000259" key="14">
    <source>
        <dbReference type="Pfam" id="PF17766"/>
    </source>
</evidence>
<keyword evidence="3 10" id="KW-0732">Signal</keyword>
<dbReference type="Gene3D" id="3.40.50.200">
    <property type="entry name" value="Peptidase S8/S53 domain"/>
    <property type="match status" value="1"/>
</dbReference>
<keyword evidence="9" id="KW-0472">Membrane</keyword>
<dbReference type="InterPro" id="IPR023828">
    <property type="entry name" value="Peptidase_S8_Ser-AS"/>
</dbReference>
<protein>
    <submittedName>
        <fullName evidence="15">S8 family serine peptidase</fullName>
    </submittedName>
</protein>
<reference evidence="15 16" key="1">
    <citation type="submission" date="2024-09" db="EMBL/GenBank/DDBJ databases">
        <title>Laminarin stimulates single cell rates of sulfate reduction while oxygen inhibits transcriptomic activity in coastal marine sediment.</title>
        <authorList>
            <person name="Lindsay M."/>
            <person name="Orcutt B."/>
            <person name="Emerson D."/>
            <person name="Stepanauskas R."/>
            <person name="D'Angelo T."/>
        </authorList>
    </citation>
    <scope>NUCLEOTIDE SEQUENCE [LARGE SCALE GENOMIC DNA]</scope>
    <source>
        <strain evidence="15">SAG AM-311-K15</strain>
    </source>
</reference>
<evidence type="ECO:0000259" key="12">
    <source>
        <dbReference type="Pfam" id="PF02225"/>
    </source>
</evidence>
<evidence type="ECO:0000256" key="1">
    <source>
        <dbReference type="ARBA" id="ARBA00011073"/>
    </source>
</evidence>
<evidence type="ECO:0000256" key="8">
    <source>
        <dbReference type="SAM" id="MobiDB-lite"/>
    </source>
</evidence>
<feature type="compositionally biased region" description="Acidic residues" evidence="8">
    <location>
        <begin position="223"/>
        <end position="237"/>
    </location>
</feature>
<evidence type="ECO:0000256" key="5">
    <source>
        <dbReference type="ARBA" id="ARBA00022825"/>
    </source>
</evidence>
<dbReference type="InterPro" id="IPR041469">
    <property type="entry name" value="Subtilisin-like_FN3"/>
</dbReference>
<dbReference type="PRINTS" id="PR00723">
    <property type="entry name" value="SUBTILISIN"/>
</dbReference>
<dbReference type="PROSITE" id="PS51892">
    <property type="entry name" value="SUBTILASE"/>
    <property type="match status" value="1"/>
</dbReference>
<dbReference type="PROSITE" id="PS00138">
    <property type="entry name" value="SUBTILASE_SER"/>
    <property type="match status" value="1"/>
</dbReference>
<keyword evidence="16" id="KW-1185">Reference proteome</keyword>
<dbReference type="InterPro" id="IPR045051">
    <property type="entry name" value="SBT"/>
</dbReference>
<feature type="domain" description="PA" evidence="12">
    <location>
        <begin position="509"/>
        <end position="587"/>
    </location>
</feature>
<comment type="similarity">
    <text evidence="1 6 7">Belongs to the peptidase S8 family.</text>
</comment>
<evidence type="ECO:0000256" key="9">
    <source>
        <dbReference type="SAM" id="Phobius"/>
    </source>
</evidence>
<evidence type="ECO:0000259" key="13">
    <source>
        <dbReference type="Pfam" id="PF05922"/>
    </source>
</evidence>
<dbReference type="EMBL" id="JBHPBY010000040">
    <property type="protein sequence ID" value="MFC1849461.1"/>
    <property type="molecule type" value="Genomic_DNA"/>
</dbReference>
<feature type="transmembrane region" description="Helical" evidence="9">
    <location>
        <begin position="203"/>
        <end position="219"/>
    </location>
</feature>
<evidence type="ECO:0000313" key="16">
    <source>
        <dbReference type="Proteomes" id="UP001594351"/>
    </source>
</evidence>
<dbReference type="InterPro" id="IPR036852">
    <property type="entry name" value="Peptidase_S8/S53_dom_sf"/>
</dbReference>
<dbReference type="SUPFAM" id="SSF52743">
    <property type="entry name" value="Subtilisin-like"/>
    <property type="match status" value="1"/>
</dbReference>
<dbReference type="Pfam" id="PF02225">
    <property type="entry name" value="PA"/>
    <property type="match status" value="1"/>
</dbReference>
<organism evidence="15 16">
    <name type="scientific">candidate division CSSED10-310 bacterium</name>
    <dbReference type="NCBI Taxonomy" id="2855610"/>
    <lineage>
        <taxon>Bacteria</taxon>
        <taxon>Bacteria division CSSED10-310</taxon>
    </lineage>
</organism>
<dbReference type="InterPro" id="IPR003137">
    <property type="entry name" value="PA_domain"/>
</dbReference>
<evidence type="ECO:0000256" key="2">
    <source>
        <dbReference type="ARBA" id="ARBA00022670"/>
    </source>
</evidence>
<gene>
    <name evidence="15" type="ORF">ACFL27_04545</name>
</gene>
<name>A0ABV6YTD7_UNCC1</name>
<feature type="domain" description="Peptidase S8/S53" evidence="11">
    <location>
        <begin position="268"/>
        <end position="699"/>
    </location>
</feature>
<evidence type="ECO:0000256" key="7">
    <source>
        <dbReference type="RuleBase" id="RU003355"/>
    </source>
</evidence>
<dbReference type="PROSITE" id="PS00136">
    <property type="entry name" value="SUBTILASE_ASP"/>
    <property type="match status" value="1"/>
</dbReference>
<keyword evidence="9" id="KW-0812">Transmembrane</keyword>
<feature type="signal peptide" evidence="10">
    <location>
        <begin position="1"/>
        <end position="28"/>
    </location>
</feature>
<comment type="caution">
    <text evidence="15">The sequence shown here is derived from an EMBL/GenBank/DDBJ whole genome shotgun (WGS) entry which is preliminary data.</text>
</comment>
<evidence type="ECO:0000256" key="6">
    <source>
        <dbReference type="PROSITE-ProRule" id="PRU01240"/>
    </source>
</evidence>
<dbReference type="InterPro" id="IPR015500">
    <property type="entry name" value="Peptidase_S8_subtilisin-rel"/>
</dbReference>
<dbReference type="InterPro" id="IPR023827">
    <property type="entry name" value="Peptidase_S8_Asp-AS"/>
</dbReference>
<dbReference type="CDD" id="cd02120">
    <property type="entry name" value="PA_subtilisin_like"/>
    <property type="match status" value="1"/>
</dbReference>
<evidence type="ECO:0000256" key="3">
    <source>
        <dbReference type="ARBA" id="ARBA00022729"/>
    </source>
</evidence>
<evidence type="ECO:0000256" key="4">
    <source>
        <dbReference type="ARBA" id="ARBA00022801"/>
    </source>
</evidence>
<feature type="chain" id="PRO_5045140715" evidence="10">
    <location>
        <begin position="29"/>
        <end position="1086"/>
    </location>
</feature>
<dbReference type="PANTHER" id="PTHR10795">
    <property type="entry name" value="PROPROTEIN CONVERTASE SUBTILISIN/KEXIN"/>
    <property type="match status" value="1"/>
</dbReference>
<dbReference type="InterPro" id="IPR010259">
    <property type="entry name" value="S8pro/Inhibitor_I9"/>
</dbReference>
<dbReference type="Gene3D" id="2.60.40.2310">
    <property type="match status" value="1"/>
</dbReference>
<accession>A0ABV6YTD7</accession>
<evidence type="ECO:0000256" key="10">
    <source>
        <dbReference type="SAM" id="SignalP"/>
    </source>
</evidence>
<keyword evidence="9" id="KW-1133">Transmembrane helix</keyword>
<keyword evidence="5 6" id="KW-0720">Serine protease</keyword>
<feature type="domain" description="Subtilisin-like protease fibronectin type-III" evidence="14">
    <location>
        <begin position="761"/>
        <end position="848"/>
    </location>
</feature>
<dbReference type="Pfam" id="PF05922">
    <property type="entry name" value="Inhibitor_I9"/>
    <property type="match status" value="1"/>
</dbReference>
<feature type="active site" description="Charge relay system" evidence="6">
    <location>
        <position position="665"/>
    </location>
</feature>
<dbReference type="Gene3D" id="2.60.120.380">
    <property type="match status" value="1"/>
</dbReference>
<dbReference type="Gene3D" id="3.50.30.30">
    <property type="match status" value="1"/>
</dbReference>
<proteinExistence type="inferred from homology"/>
<dbReference type="Pfam" id="PF17766">
    <property type="entry name" value="fn3_6"/>
    <property type="match status" value="1"/>
</dbReference>
<sequence length="1086" mass="115576">MKCYRNTKHIYWAVIFAVLLCCTPITLAISETSSQSSDPATYIIILEDQPVASYRGGIPGFPATSPAVTGEKKINFKDPKTIAYRDYLTIKRLEILETMNVTLKRSIHVVHEYDIATNGMAVLISASEAEQIARLPGIKHIKQEEIYQLQSKALPVMTKTGQTKKGGIFFNSSISGISLLGAWCLFMVNILVVATGKKVNRKFLVFTLIILMVSMGAVYCSQSDDDDDDDNDDDSTDDTIPHSLSAGWIGAEGIWTGTTTGGLPGTMGEGIVIAILDTGITPEHPVFAEVGYNGYSHTNPHNQYHGVCNPNEENYDPNFPCNNKLIGAWGYVNDDDPRDHDGHGTCVASNAAGNIIEDVEFEYNNGQTVLYDFSGVAPHANIISYCVCTENGCLQAAILEALDQVVIDGADIINISIGGGKSNPWLDNEALTYLSIREAGIFVATSAGNSGPDPDTLTSPGLAPWLLTVAATTYDSAIMNSLTGMTGGNSSPADIHGKGNSVGYGPARIVYAGDYNDPHCRGNFNASFSGEIVVCDRGSGTIGNKLKSVIENGGGGMIVAEINEGDMSDVSETYFTSPALHIQYSDSVILKTWLSSGSNHSGSISGGYGGSDPTKADIMGDFSSRGPNSRAPSIIKPDITAPGVAVLGAWRGGDVKYYRFLDGTSFSSPHMAGAAALLKALHPDWNSAEIQSAMMSTSTLAGVYKYGKTPVDPFDVGSGRIDLGQAAQAGLILDITTAQFKAADPSFRHTRPPGEGGEPSELNLASVGYGYCAGSWSWTRTLKNVLGSATNWTVSVIPPEGVNLSVSPSSFTVGAAETQIITISASVTSLAQDTWAFGRISLTEDNNNASPVYLPVALFNSEEILLPGRILITTSSLTGSVERYRLQAPDVTDLTLTVNGLVKGEPTTEYLISDPTNDDPYDGFDPLLDGAFFITVEVPENSKRLIAETTYSESSDLDLFVGTGTTPSSETEIGSSASENEFEYVNVKNPAAGTYWILVHNWSPDYGSEPPGQLVTLLHAVVSDTDTGTMTVTPDTTTSNVFNITVSWDVPALSSGDRWWGVFDLATDSAAASDNIGSIAFNLEGE</sequence>
<dbReference type="InterPro" id="IPR000209">
    <property type="entry name" value="Peptidase_S8/S53_dom"/>
</dbReference>
<feature type="domain" description="Inhibitor I9" evidence="13">
    <location>
        <begin position="106"/>
        <end position="150"/>
    </location>
</feature>
<keyword evidence="2 6" id="KW-0645">Protease</keyword>
<dbReference type="Proteomes" id="UP001594351">
    <property type="component" value="Unassembled WGS sequence"/>
</dbReference>